<dbReference type="InterPro" id="IPR003779">
    <property type="entry name" value="CMD-like"/>
</dbReference>
<comment type="caution">
    <text evidence="2">The sequence shown here is derived from an EMBL/GenBank/DDBJ whole genome shotgun (WGS) entry which is preliminary data.</text>
</comment>
<evidence type="ECO:0000313" key="2">
    <source>
        <dbReference type="EMBL" id="MBB5158781.1"/>
    </source>
</evidence>
<dbReference type="PANTHER" id="PTHR34846">
    <property type="entry name" value="4-CARBOXYMUCONOLACTONE DECARBOXYLASE FAMILY PROTEIN (AFU_ORTHOLOGUE AFUA_6G11590)"/>
    <property type="match status" value="1"/>
</dbReference>
<dbReference type="Pfam" id="PF02627">
    <property type="entry name" value="CMD"/>
    <property type="match status" value="1"/>
</dbReference>
<dbReference type="PANTHER" id="PTHR34846:SF5">
    <property type="entry name" value="CARBOXYMUCONOLACTONE DECARBOXYLASE-LIKE DOMAIN-CONTAINING PROTEIN"/>
    <property type="match status" value="1"/>
</dbReference>
<name>A0A840QFE1_9PSEU</name>
<evidence type="ECO:0000259" key="1">
    <source>
        <dbReference type="Pfam" id="PF02627"/>
    </source>
</evidence>
<dbReference type="RefSeq" id="WP_184730755.1">
    <property type="nucleotide sequence ID" value="NZ_JACHIW010000002.1"/>
</dbReference>
<gene>
    <name evidence="2" type="ORF">BJ970_006380</name>
</gene>
<keyword evidence="3" id="KW-1185">Reference proteome</keyword>
<protein>
    <submittedName>
        <fullName evidence="2">AhpD family alkylhydroperoxidase</fullName>
    </submittedName>
</protein>
<dbReference type="Gene3D" id="1.20.1290.10">
    <property type="entry name" value="AhpD-like"/>
    <property type="match status" value="1"/>
</dbReference>
<accession>A0A840QFE1</accession>
<organism evidence="2 3">
    <name type="scientific">Saccharopolyspora phatthalungensis</name>
    <dbReference type="NCBI Taxonomy" id="664693"/>
    <lineage>
        <taxon>Bacteria</taxon>
        <taxon>Bacillati</taxon>
        <taxon>Actinomycetota</taxon>
        <taxon>Actinomycetes</taxon>
        <taxon>Pseudonocardiales</taxon>
        <taxon>Pseudonocardiaceae</taxon>
        <taxon>Saccharopolyspora</taxon>
    </lineage>
</organism>
<keyword evidence="2" id="KW-0560">Oxidoreductase</keyword>
<dbReference type="NCBIfam" id="TIGR00778">
    <property type="entry name" value="ahpD_dom"/>
    <property type="match status" value="1"/>
</dbReference>
<dbReference type="InterPro" id="IPR004675">
    <property type="entry name" value="AhpD_core"/>
</dbReference>
<keyword evidence="2" id="KW-0575">Peroxidase</keyword>
<dbReference type="SUPFAM" id="SSF69118">
    <property type="entry name" value="AhpD-like"/>
    <property type="match status" value="1"/>
</dbReference>
<dbReference type="GO" id="GO:0051920">
    <property type="term" value="F:peroxiredoxin activity"/>
    <property type="evidence" value="ECO:0007669"/>
    <property type="project" value="InterPro"/>
</dbReference>
<dbReference type="InterPro" id="IPR029032">
    <property type="entry name" value="AhpD-like"/>
</dbReference>
<proteinExistence type="predicted"/>
<dbReference type="AlphaFoldDB" id="A0A840QFE1"/>
<reference evidence="2 3" key="1">
    <citation type="submission" date="2020-08" db="EMBL/GenBank/DDBJ databases">
        <title>Sequencing the genomes of 1000 actinobacteria strains.</title>
        <authorList>
            <person name="Klenk H.-P."/>
        </authorList>
    </citation>
    <scope>NUCLEOTIDE SEQUENCE [LARGE SCALE GENOMIC DNA]</scope>
    <source>
        <strain evidence="2 3">DSM 45584</strain>
    </source>
</reference>
<evidence type="ECO:0000313" key="3">
    <source>
        <dbReference type="Proteomes" id="UP000584374"/>
    </source>
</evidence>
<dbReference type="EMBL" id="JACHIW010000002">
    <property type="protein sequence ID" value="MBB5158781.1"/>
    <property type="molecule type" value="Genomic_DNA"/>
</dbReference>
<dbReference type="Proteomes" id="UP000584374">
    <property type="component" value="Unassembled WGS sequence"/>
</dbReference>
<feature type="domain" description="Carboxymuconolactone decarboxylase-like" evidence="1">
    <location>
        <begin position="22"/>
        <end position="101"/>
    </location>
</feature>
<sequence length="151" mass="16749">MTVQPTPRLDFGRVTPEAFGALHDLASSSAAKALESGLDGRLLELVRLRASQINGCRFCIELHSRQALAGGEDDARLRSLADWRDSPLFDEDERAALALAERVTLVHTRPDEDEVYRAARHRFGETRLAHLLWTITVINAYNRLAIATTAA</sequence>